<dbReference type="RefSeq" id="WP_203811337.1">
    <property type="nucleotide sequence ID" value="NZ_BOMY01000040.1"/>
</dbReference>
<dbReference type="Proteomes" id="UP000623608">
    <property type="component" value="Unassembled WGS sequence"/>
</dbReference>
<gene>
    <name evidence="2" type="ORF">Ate02nite_61650</name>
</gene>
<evidence type="ECO:0008006" key="4">
    <source>
        <dbReference type="Google" id="ProtNLM"/>
    </source>
</evidence>
<evidence type="ECO:0000313" key="3">
    <source>
        <dbReference type="Proteomes" id="UP000623608"/>
    </source>
</evidence>
<dbReference type="EMBL" id="BOMY01000040">
    <property type="protein sequence ID" value="GIF23435.1"/>
    <property type="molecule type" value="Genomic_DNA"/>
</dbReference>
<proteinExistence type="predicted"/>
<dbReference type="InterPro" id="IPR032466">
    <property type="entry name" value="Metal_Hydrolase"/>
</dbReference>
<feature type="chain" id="PRO_5037137195" description="Membrane dipeptidase (Peptidase family M19)" evidence="1">
    <location>
        <begin position="29"/>
        <end position="685"/>
    </location>
</feature>
<comment type="caution">
    <text evidence="2">The sequence shown here is derived from an EMBL/GenBank/DDBJ whole genome shotgun (WGS) entry which is preliminary data.</text>
</comment>
<accession>A0A919TWM9</accession>
<keyword evidence="1" id="KW-0732">Signal</keyword>
<dbReference type="Gene3D" id="3.20.20.140">
    <property type="entry name" value="Metal-dependent hydrolases"/>
    <property type="match status" value="1"/>
</dbReference>
<keyword evidence="3" id="KW-1185">Reference proteome</keyword>
<protein>
    <recommendedName>
        <fullName evidence="4">Membrane dipeptidase (Peptidase family M19)</fullName>
    </recommendedName>
</protein>
<organism evidence="2 3">
    <name type="scientific">Paractinoplanes tereljensis</name>
    <dbReference type="NCBI Taxonomy" id="571912"/>
    <lineage>
        <taxon>Bacteria</taxon>
        <taxon>Bacillati</taxon>
        <taxon>Actinomycetota</taxon>
        <taxon>Actinomycetes</taxon>
        <taxon>Micromonosporales</taxon>
        <taxon>Micromonosporaceae</taxon>
        <taxon>Paractinoplanes</taxon>
    </lineage>
</organism>
<sequence length="685" mass="71780">MRIRSRGAAALAITTLLALVLAPLSAAAAGTETPAVDLDGGCYKLRVTTTGTTAGSANYIQKASVGYGTRGTIDTAEPISFEATQLGRYRLYDTTGGILYLSILSYVWAGTSYGDRADWTIALGPAGYRIRSTLTGQLIGSVSGQLTTSDASFTLVPATGCNQPYEVGTGLVSAATAPAVNSDGTLNGFIDAHAHPMASAGFGGNFICGEPFAAGGPQVALAGCPSHAAGAGALFEAIIGGTDLFGGDDGWPTFTDWPTTKSMLHEQSYYKGIERAWQGGMRVLNTLLVANRVICDLYPSRVTTCDEMDQIRAQAALLRDTQDYIDAQNGGPGKGWFRIAKTPAEVRAIAAQGKLAVTIGVENSELFGCREINGVAQCTEAGIDAGLDELQAIGVSGVYPVHKFDNAFGGTRFDSGLTGAAINIGQLISSGHWWTATSCTGPHDNEQPITSDEIAGLLTQVTGLPAGTVAPVYPTGPICNTRGLTTLGASLVNKLMDRGMIIHIDHMGVKTAQAVLDITEKVGYTGVAAVHNWSDRSMTARVAKDGGFVAGYAYSASDAGNNMPDFLSEWRANRAAAGPSVLTTYGLGSDVNGLAEQPGARLDAGTKPLAYPFTAPNGAVFGKQVFGQRTWDLNTDGVAQYGLYADWITDVLQYAGSDGAELKREFMSGAEAYVRMWEKSIAWQR</sequence>
<reference evidence="2" key="1">
    <citation type="submission" date="2021-01" db="EMBL/GenBank/DDBJ databases">
        <title>Whole genome shotgun sequence of Actinoplanes tereljensis NBRC 105297.</title>
        <authorList>
            <person name="Komaki H."/>
            <person name="Tamura T."/>
        </authorList>
    </citation>
    <scope>NUCLEOTIDE SEQUENCE</scope>
    <source>
        <strain evidence="2">NBRC 105297</strain>
    </source>
</reference>
<dbReference type="SUPFAM" id="SSF51556">
    <property type="entry name" value="Metallo-dependent hydrolases"/>
    <property type="match status" value="1"/>
</dbReference>
<dbReference type="AlphaFoldDB" id="A0A919TWM9"/>
<evidence type="ECO:0000313" key="2">
    <source>
        <dbReference type="EMBL" id="GIF23435.1"/>
    </source>
</evidence>
<evidence type="ECO:0000256" key="1">
    <source>
        <dbReference type="SAM" id="SignalP"/>
    </source>
</evidence>
<name>A0A919TWM9_9ACTN</name>
<feature type="signal peptide" evidence="1">
    <location>
        <begin position="1"/>
        <end position="28"/>
    </location>
</feature>